<dbReference type="PANTHER" id="PTHR24027:SF413">
    <property type="entry name" value="CADHERIN RELATED FAMILY MEMBER 1"/>
    <property type="match status" value="1"/>
</dbReference>
<dbReference type="GO" id="GO:0016339">
    <property type="term" value="P:calcium-dependent cell-cell adhesion via plasma membrane cell adhesion molecules"/>
    <property type="evidence" value="ECO:0007669"/>
    <property type="project" value="TreeGrafter"/>
</dbReference>
<evidence type="ECO:0000256" key="7">
    <source>
        <dbReference type="ARBA" id="ARBA00022989"/>
    </source>
</evidence>
<organism evidence="16">
    <name type="scientific">Sarcoptes scabiei</name>
    <name type="common">Itch mite</name>
    <name type="synonym">Acarus scabiei</name>
    <dbReference type="NCBI Taxonomy" id="52283"/>
    <lineage>
        <taxon>Eukaryota</taxon>
        <taxon>Metazoa</taxon>
        <taxon>Ecdysozoa</taxon>
        <taxon>Arthropoda</taxon>
        <taxon>Chelicerata</taxon>
        <taxon>Arachnida</taxon>
        <taxon>Acari</taxon>
        <taxon>Acariformes</taxon>
        <taxon>Sarcoptiformes</taxon>
        <taxon>Astigmata</taxon>
        <taxon>Psoroptidia</taxon>
        <taxon>Sarcoptoidea</taxon>
        <taxon>Sarcoptidae</taxon>
        <taxon>Sarcoptinae</taxon>
        <taxon>Sarcoptes</taxon>
    </lineage>
</organism>
<keyword evidence="3" id="KW-0732">Signal</keyword>
<dbReference type="GO" id="GO:0034332">
    <property type="term" value="P:adherens junction organization"/>
    <property type="evidence" value="ECO:0007669"/>
    <property type="project" value="TreeGrafter"/>
</dbReference>
<evidence type="ECO:0000313" key="17">
    <source>
        <dbReference type="EnsemblMetazoa" id="KAF7488662.1"/>
    </source>
</evidence>
<dbReference type="GO" id="GO:0005912">
    <property type="term" value="C:adherens junction"/>
    <property type="evidence" value="ECO:0007669"/>
    <property type="project" value="TreeGrafter"/>
</dbReference>
<evidence type="ECO:0000256" key="9">
    <source>
        <dbReference type="ARBA" id="ARBA00023170"/>
    </source>
</evidence>
<keyword evidence="8 14" id="KW-0472">Membrane</keyword>
<dbReference type="InterPro" id="IPR039808">
    <property type="entry name" value="Cadherin"/>
</dbReference>
<keyword evidence="6" id="KW-0130">Cell adhesion</keyword>
<dbReference type="EMBL" id="WVUK01000065">
    <property type="protein sequence ID" value="KAF7488662.1"/>
    <property type="molecule type" value="Genomic_DNA"/>
</dbReference>
<feature type="transmembrane region" description="Helical" evidence="14">
    <location>
        <begin position="881"/>
        <end position="906"/>
    </location>
</feature>
<keyword evidence="9" id="KW-0675">Receptor</keyword>
<dbReference type="CDD" id="cd11304">
    <property type="entry name" value="Cadherin_repeat"/>
    <property type="match status" value="5"/>
</dbReference>
<dbReference type="SMART" id="SM00112">
    <property type="entry name" value="CA"/>
    <property type="match status" value="4"/>
</dbReference>
<evidence type="ECO:0000256" key="4">
    <source>
        <dbReference type="ARBA" id="ARBA00022737"/>
    </source>
</evidence>
<keyword evidence="2 14" id="KW-0812">Transmembrane</keyword>
<feature type="domain" description="Cadherin" evidence="15">
    <location>
        <begin position="398"/>
        <end position="505"/>
    </location>
</feature>
<dbReference type="PRINTS" id="PR00205">
    <property type="entry name" value="CADHERIN"/>
</dbReference>
<evidence type="ECO:0000256" key="11">
    <source>
        <dbReference type="ARBA" id="ARBA00044253"/>
    </source>
</evidence>
<dbReference type="PROSITE" id="PS00018">
    <property type="entry name" value="EF_HAND_1"/>
    <property type="match status" value="1"/>
</dbReference>
<evidence type="ECO:0000259" key="15">
    <source>
        <dbReference type="PROSITE" id="PS50268"/>
    </source>
</evidence>
<reference evidence="16" key="2">
    <citation type="submission" date="2020-01" db="EMBL/GenBank/DDBJ databases">
        <authorList>
            <person name="Korhonen P.K.K."/>
            <person name="Guangxu M.G."/>
            <person name="Wang T.W."/>
            <person name="Stroehlein A.J.S."/>
            <person name="Young N.D."/>
            <person name="Ang C.-S.A."/>
            <person name="Fernando D.W.F."/>
            <person name="Lu H.L."/>
            <person name="Taylor S.T."/>
            <person name="Ehtesham M.E.M."/>
            <person name="Najaraj S.H.N."/>
            <person name="Harsha G.H.G."/>
            <person name="Madugundu A.M."/>
            <person name="Renuse S.R."/>
            <person name="Holt D.H."/>
            <person name="Pandey A.P."/>
            <person name="Papenfuss A.P."/>
            <person name="Gasser R.B.G."/>
            <person name="Fischer K.F."/>
        </authorList>
    </citation>
    <scope>NUCLEOTIDE SEQUENCE</scope>
    <source>
        <strain evidence="16">SSS_KF_BRIS2020</strain>
    </source>
</reference>
<evidence type="ECO:0000256" key="3">
    <source>
        <dbReference type="ARBA" id="ARBA00022729"/>
    </source>
</evidence>
<dbReference type="GO" id="GO:0008013">
    <property type="term" value="F:beta-catenin binding"/>
    <property type="evidence" value="ECO:0007669"/>
    <property type="project" value="TreeGrafter"/>
</dbReference>
<keyword evidence="18" id="KW-1185">Reference proteome</keyword>
<dbReference type="GO" id="GO:0007156">
    <property type="term" value="P:homophilic cell adhesion via plasma membrane adhesion molecules"/>
    <property type="evidence" value="ECO:0007669"/>
    <property type="project" value="InterPro"/>
</dbReference>
<dbReference type="GO" id="GO:0005509">
    <property type="term" value="F:calcium ion binding"/>
    <property type="evidence" value="ECO:0007669"/>
    <property type="project" value="UniProtKB-UniRule"/>
</dbReference>
<dbReference type="Gene3D" id="2.60.40.60">
    <property type="entry name" value="Cadherins"/>
    <property type="match status" value="5"/>
</dbReference>
<evidence type="ECO:0000256" key="8">
    <source>
        <dbReference type="ARBA" id="ARBA00023136"/>
    </source>
</evidence>
<dbReference type="GO" id="GO:0007043">
    <property type="term" value="P:cell-cell junction assembly"/>
    <property type="evidence" value="ECO:0007669"/>
    <property type="project" value="TreeGrafter"/>
</dbReference>
<comment type="subcellular location">
    <subcellularLocation>
        <location evidence="1">Membrane</location>
        <topology evidence="1">Single-pass membrane protein</topology>
    </subcellularLocation>
</comment>
<dbReference type="InterPro" id="IPR018247">
    <property type="entry name" value="EF_Hand_1_Ca_BS"/>
</dbReference>
<dbReference type="PROSITE" id="PS50268">
    <property type="entry name" value="CADHERIN_2"/>
    <property type="match status" value="5"/>
</dbReference>
<dbReference type="EnsemblMetazoa" id="SSS_4483s_mrna">
    <property type="protein sequence ID" value="KAF7488662.1"/>
    <property type="gene ID" value="SSS_4483"/>
</dbReference>
<proteinExistence type="predicted"/>
<evidence type="ECO:0000256" key="12">
    <source>
        <dbReference type="ARBA" id="ARBA00044335"/>
    </source>
</evidence>
<dbReference type="SUPFAM" id="SSF49313">
    <property type="entry name" value="Cadherin-like"/>
    <property type="match status" value="5"/>
</dbReference>
<evidence type="ECO:0000313" key="18">
    <source>
        <dbReference type="Proteomes" id="UP000070412"/>
    </source>
</evidence>
<dbReference type="GO" id="GO:0016477">
    <property type="term" value="P:cell migration"/>
    <property type="evidence" value="ECO:0007669"/>
    <property type="project" value="TreeGrafter"/>
</dbReference>
<dbReference type="GO" id="GO:0044331">
    <property type="term" value="P:cell-cell adhesion mediated by cadherin"/>
    <property type="evidence" value="ECO:0007669"/>
    <property type="project" value="TreeGrafter"/>
</dbReference>
<feature type="domain" description="Cadherin" evidence="15">
    <location>
        <begin position="629"/>
        <end position="732"/>
    </location>
</feature>
<dbReference type="GO" id="GO:0000902">
    <property type="term" value="P:cell morphogenesis"/>
    <property type="evidence" value="ECO:0007669"/>
    <property type="project" value="TreeGrafter"/>
</dbReference>
<name>A0A834R3Y1_SARSC</name>
<sequence length="1234" mass="142592">MKRSGTFHNNTMIIVIMIEIILLFNRILIANTNKPPIIHYSNIMRILKIPYFTEPGTVVYRIKASNADNYDVVFDVVEDFGKNLIRFDKINHNEANVVLITSLKKFEEYNLTILAKANDEPTYAESRLISTDCDGIPWNNINPIILEMDPVYVPENISLNQSIAVIRAFRQDESDLPVTFELLENQDTFHIRYIFGPRELSVAEIILLQPLDYEKRNLYVLKLLALNGRINPEFDTRNVHQARITIVVEDVQDTPPKFLNLPGSAVITERLTANETIFKVRAIDGDILNPHNITYSIRKPDDHFFRIDSNGRVYSMLAFDDLTQIFDLQTPHELLIEANEIVTSESYPQSLLLSESSPFLSSTQSNQTSNGTNSSAHLLILFNLKNRRPRFSTNNCLASIDEHSNFLSSVRWRSSHQVIDYDYGFNGTFELSIIDPNEIFLITPKIGYQNITFTLLINDSRRLDFETTPNISVIINAKDLSNEREDENLTCIVVINDINDNYPQFSQPNYTAYLMENAQNGTEIIRLIASDNDTGSYGEIRFNRILGSWAQNFQIDPNNGTIVLTNNAIIDRESMDTIYLTIEIGDNNGSGNLNYTELSIEIIDVNDNPPVFLQPYYIGLIRNGDDRLIHPIRLNAIDIDQINSTNSQVNYEILEGNQENQFLINQYTGEIRYKRSLDDDESTIDNSKISKSIAPSRFSLTVRAYDLGIPQLFSISKVFIYVLNTPSFIPLRFATKQTLDVRGGNSSLERSLSLIAGGNVSIREFRSLNNENEPIEILTMVKYQNDSIVDLDSLDAVYKNLFIAPPSPASDRSLPTTWSSRDFNNEAKSISRTFPESDLEVQDRFQNRNDNNMDEDDQNLHKDFEFIRPNFQKASTNYLNLLIYLLIFLIILMLLFLIGICCYLCCKRRNSYLYKNDWFFYGNKQNSIQPVQYGEKRSEEIDRKQLDIERNQPYQSEINQAVKSSRIASIDLTKKSESNEKIEQHRRQTIPSSTIEQTEDWFKALENGFQMNRENIEFRIKEEKEFTNNPRTGSYYMCKKVIQPATKANAQEMINRVDILNLEDVNQKIDNEQNKYDPIIAEQRLWKRKEMIPSQKMLDSSSSLSHRLIQDHPNKLNPNPRRRKELLPNTAHKLIDEDVKQVSLSKKNEFNPWTSKQSIYLDGFNQINQKLDHTISEEKIIDKQSETEIKTKPQFKYRNNLQRKSAFYIAYNSINDRTNISSESDKTIFGFLDE</sequence>
<keyword evidence="5 13" id="KW-0106">Calcium</keyword>
<dbReference type="OrthoDB" id="6510378at2759"/>
<dbReference type="PANTHER" id="PTHR24027">
    <property type="entry name" value="CADHERIN-23"/>
    <property type="match status" value="1"/>
</dbReference>
<evidence type="ECO:0000256" key="13">
    <source>
        <dbReference type="PROSITE-ProRule" id="PRU00043"/>
    </source>
</evidence>
<evidence type="ECO:0000256" key="5">
    <source>
        <dbReference type="ARBA" id="ARBA00022837"/>
    </source>
</evidence>
<dbReference type="FunFam" id="2.60.40.60:FF:000266">
    <property type="entry name" value="Cadherin 23"/>
    <property type="match status" value="1"/>
</dbReference>
<protein>
    <recommendedName>
        <fullName evidence="10">Cadherin-related family member 1</fullName>
    </recommendedName>
    <alternativeName>
        <fullName evidence="11">Photoreceptor cadherin</fullName>
    </alternativeName>
    <alternativeName>
        <fullName evidence="12">Protocadherin-21</fullName>
    </alternativeName>
</protein>
<keyword evidence="7 14" id="KW-1133">Transmembrane helix</keyword>
<evidence type="ECO:0000256" key="2">
    <source>
        <dbReference type="ARBA" id="ARBA00022692"/>
    </source>
</evidence>
<accession>A0A834R3Y1</accession>
<dbReference type="Pfam" id="PF00028">
    <property type="entry name" value="Cadherin"/>
    <property type="match status" value="2"/>
</dbReference>
<dbReference type="GO" id="GO:0016342">
    <property type="term" value="C:catenin complex"/>
    <property type="evidence" value="ECO:0007669"/>
    <property type="project" value="TreeGrafter"/>
</dbReference>
<evidence type="ECO:0000256" key="6">
    <source>
        <dbReference type="ARBA" id="ARBA00022889"/>
    </source>
</evidence>
<feature type="transmembrane region" description="Helical" evidence="14">
    <location>
        <begin position="12"/>
        <end position="29"/>
    </location>
</feature>
<dbReference type="InterPro" id="IPR015919">
    <property type="entry name" value="Cadherin-like_sf"/>
</dbReference>
<feature type="domain" description="Cadherin" evidence="15">
    <location>
        <begin position="506"/>
        <end position="612"/>
    </location>
</feature>
<dbReference type="AlphaFoldDB" id="A0A834R3Y1"/>
<reference evidence="18" key="1">
    <citation type="journal article" date="2020" name="PLoS Negl. Trop. Dis.">
        <title>High-quality nuclear genome for Sarcoptes scabiei-A critical resource for a neglected parasite.</title>
        <authorList>
            <person name="Korhonen P.K."/>
            <person name="Gasser R.B."/>
            <person name="Ma G."/>
            <person name="Wang T."/>
            <person name="Stroehlein A.J."/>
            <person name="Young N.D."/>
            <person name="Ang C.S."/>
            <person name="Fernando D.D."/>
            <person name="Lu H.C."/>
            <person name="Taylor S."/>
            <person name="Reynolds S.L."/>
            <person name="Mofiz E."/>
            <person name="Najaraj S.H."/>
            <person name="Gowda H."/>
            <person name="Madugundu A."/>
            <person name="Renuse S."/>
            <person name="Holt D."/>
            <person name="Pandey A."/>
            <person name="Papenfuss A.T."/>
            <person name="Fischer K."/>
        </authorList>
    </citation>
    <scope>NUCLEOTIDE SEQUENCE [LARGE SCALE GENOMIC DNA]</scope>
</reference>
<reference evidence="17" key="3">
    <citation type="submission" date="2022-06" db="UniProtKB">
        <authorList>
            <consortium name="EnsemblMetazoa"/>
        </authorList>
    </citation>
    <scope>IDENTIFICATION</scope>
</reference>
<dbReference type="GO" id="GO:0045296">
    <property type="term" value="F:cadherin binding"/>
    <property type="evidence" value="ECO:0007669"/>
    <property type="project" value="TreeGrafter"/>
</dbReference>
<feature type="domain" description="Cadherin" evidence="15">
    <location>
        <begin position="145"/>
        <end position="258"/>
    </location>
</feature>
<dbReference type="InterPro" id="IPR020894">
    <property type="entry name" value="Cadherin_CS"/>
</dbReference>
<keyword evidence="4" id="KW-0677">Repeat</keyword>
<evidence type="ECO:0000256" key="10">
    <source>
        <dbReference type="ARBA" id="ARBA00044073"/>
    </source>
</evidence>
<dbReference type="PROSITE" id="PS00232">
    <property type="entry name" value="CADHERIN_1"/>
    <property type="match status" value="2"/>
</dbReference>
<evidence type="ECO:0000313" key="16">
    <source>
        <dbReference type="EMBL" id="KAF7488662.1"/>
    </source>
</evidence>
<evidence type="ECO:0000256" key="14">
    <source>
        <dbReference type="SAM" id="Phobius"/>
    </source>
</evidence>
<dbReference type="InterPro" id="IPR002126">
    <property type="entry name" value="Cadherin-like_dom"/>
</dbReference>
<evidence type="ECO:0000256" key="1">
    <source>
        <dbReference type="ARBA" id="ARBA00004167"/>
    </source>
</evidence>
<gene>
    <name evidence="16" type="ORF">SSS_4483</name>
</gene>
<dbReference type="Proteomes" id="UP000070412">
    <property type="component" value="Unassembled WGS sequence"/>
</dbReference>
<feature type="domain" description="Cadherin" evidence="15">
    <location>
        <begin position="259"/>
        <end position="391"/>
    </location>
</feature>